<evidence type="ECO:0000256" key="5">
    <source>
        <dbReference type="ARBA" id="ARBA00022989"/>
    </source>
</evidence>
<dbReference type="EMBL" id="FOQL01000002">
    <property type="protein sequence ID" value="SFI31530.1"/>
    <property type="molecule type" value="Genomic_DNA"/>
</dbReference>
<feature type="transmembrane region" description="Helical" evidence="7">
    <location>
        <begin position="181"/>
        <end position="201"/>
    </location>
</feature>
<evidence type="ECO:0000256" key="6">
    <source>
        <dbReference type="ARBA" id="ARBA00023136"/>
    </source>
</evidence>
<dbReference type="Pfam" id="PF00528">
    <property type="entry name" value="BPD_transp_1"/>
    <property type="match status" value="1"/>
</dbReference>
<dbReference type="PANTHER" id="PTHR43163:SF3">
    <property type="entry name" value="PEPTIDE ABC TRANSPORTER PERMEASE PROTEIN"/>
    <property type="match status" value="1"/>
</dbReference>
<comment type="subcellular location">
    <subcellularLocation>
        <location evidence="1 7">Cell membrane</location>
        <topology evidence="1 7">Multi-pass membrane protein</topology>
    </subcellularLocation>
</comment>
<organism evidence="9 10">
    <name type="scientific">Pseudomonas guineae</name>
    <dbReference type="NCBI Taxonomy" id="425504"/>
    <lineage>
        <taxon>Bacteria</taxon>
        <taxon>Pseudomonadati</taxon>
        <taxon>Pseudomonadota</taxon>
        <taxon>Gammaproteobacteria</taxon>
        <taxon>Pseudomonadales</taxon>
        <taxon>Pseudomonadaceae</taxon>
        <taxon>Pseudomonas</taxon>
    </lineage>
</organism>
<evidence type="ECO:0000256" key="7">
    <source>
        <dbReference type="RuleBase" id="RU363032"/>
    </source>
</evidence>
<feature type="transmembrane region" description="Helical" evidence="7">
    <location>
        <begin position="239"/>
        <end position="265"/>
    </location>
</feature>
<keyword evidence="5 7" id="KW-1133">Transmembrane helix</keyword>
<feature type="transmembrane region" description="Helical" evidence="7">
    <location>
        <begin position="139"/>
        <end position="161"/>
    </location>
</feature>
<dbReference type="STRING" id="425504.SAMN05216206_1851"/>
<feature type="transmembrane region" description="Helical" evidence="7">
    <location>
        <begin position="103"/>
        <end position="127"/>
    </location>
</feature>
<gene>
    <name evidence="9" type="ORF">SAMN05216206_1851</name>
</gene>
<name>A0A1I3H7H8_9PSED</name>
<evidence type="ECO:0000313" key="10">
    <source>
        <dbReference type="Proteomes" id="UP000243606"/>
    </source>
</evidence>
<evidence type="ECO:0000256" key="3">
    <source>
        <dbReference type="ARBA" id="ARBA00022475"/>
    </source>
</evidence>
<dbReference type="SUPFAM" id="SSF161098">
    <property type="entry name" value="MetI-like"/>
    <property type="match status" value="1"/>
</dbReference>
<keyword evidence="4 7" id="KW-0812">Transmembrane</keyword>
<keyword evidence="3" id="KW-1003">Cell membrane</keyword>
<keyword evidence="6 7" id="KW-0472">Membrane</keyword>
<dbReference type="Pfam" id="PF19300">
    <property type="entry name" value="BPD_transp_1_N"/>
    <property type="match status" value="1"/>
</dbReference>
<dbReference type="InterPro" id="IPR035906">
    <property type="entry name" value="MetI-like_sf"/>
</dbReference>
<feature type="transmembrane region" description="Helical" evidence="7">
    <location>
        <begin position="285"/>
        <end position="310"/>
    </location>
</feature>
<dbReference type="InterPro" id="IPR045621">
    <property type="entry name" value="BPD_transp_1_N"/>
</dbReference>
<sequence>MVKSILLLLVQRLALGLLSLFAVSVIIFLAVGLLPGDIAQAMLGQAATDETVAAFRAQLGLDQPPLMRFMQWIGNFLQGDLGVSLANQREISELVGARLGNTLTLAAMAALVSVPLALLLGMLAALYRNSWFDRALNTSALSAVSFPEFFVAYILIMIFSVKLGWFPSISNLAPDASFAEVFERSVLPVATLSLVVIAQMMRMTRAALINLLASPYIEMARLKGISQARIIFRHALPNALAPIVNVVALNLAYLVVGVVVVEVVFVYPGLGQLLVDSVAKRDIPVVQACSLIFAATYVVLNTLADVLAIASNPRLMHPKG</sequence>
<dbReference type="AlphaFoldDB" id="A0A1I3H7H8"/>
<feature type="domain" description="ABC transmembrane type-1" evidence="8">
    <location>
        <begin position="99"/>
        <end position="304"/>
    </location>
</feature>
<keyword evidence="2 7" id="KW-0813">Transport</keyword>
<dbReference type="Gene3D" id="1.10.3720.10">
    <property type="entry name" value="MetI-like"/>
    <property type="match status" value="1"/>
</dbReference>
<protein>
    <submittedName>
        <fullName evidence="9">Peptide/nickel transport system permease protein</fullName>
    </submittedName>
</protein>
<dbReference type="GO" id="GO:0005886">
    <property type="term" value="C:plasma membrane"/>
    <property type="evidence" value="ECO:0007669"/>
    <property type="project" value="UniProtKB-SubCell"/>
</dbReference>
<accession>A0A1I3H7H8</accession>
<dbReference type="CDD" id="cd06261">
    <property type="entry name" value="TM_PBP2"/>
    <property type="match status" value="1"/>
</dbReference>
<comment type="similarity">
    <text evidence="7">Belongs to the binding-protein-dependent transport system permease family.</text>
</comment>
<dbReference type="PROSITE" id="PS50928">
    <property type="entry name" value="ABC_TM1"/>
    <property type="match status" value="1"/>
</dbReference>
<dbReference type="Proteomes" id="UP000243606">
    <property type="component" value="Unassembled WGS sequence"/>
</dbReference>
<evidence type="ECO:0000313" key="9">
    <source>
        <dbReference type="EMBL" id="SFI31530.1"/>
    </source>
</evidence>
<proteinExistence type="inferred from homology"/>
<keyword evidence="10" id="KW-1185">Reference proteome</keyword>
<reference evidence="10" key="1">
    <citation type="submission" date="2016-10" db="EMBL/GenBank/DDBJ databases">
        <authorList>
            <person name="Varghese N."/>
            <person name="Submissions S."/>
        </authorList>
    </citation>
    <scope>NUCLEOTIDE SEQUENCE [LARGE SCALE GENOMIC DNA]</scope>
    <source>
        <strain evidence="10">LMG 24016</strain>
    </source>
</reference>
<dbReference type="GO" id="GO:0055085">
    <property type="term" value="P:transmembrane transport"/>
    <property type="evidence" value="ECO:0007669"/>
    <property type="project" value="InterPro"/>
</dbReference>
<dbReference type="InterPro" id="IPR000515">
    <property type="entry name" value="MetI-like"/>
</dbReference>
<evidence type="ECO:0000256" key="4">
    <source>
        <dbReference type="ARBA" id="ARBA00022692"/>
    </source>
</evidence>
<dbReference type="PANTHER" id="PTHR43163">
    <property type="entry name" value="DIPEPTIDE TRANSPORT SYSTEM PERMEASE PROTEIN DPPB-RELATED"/>
    <property type="match status" value="1"/>
</dbReference>
<evidence type="ECO:0000256" key="2">
    <source>
        <dbReference type="ARBA" id="ARBA00022448"/>
    </source>
</evidence>
<evidence type="ECO:0000259" key="8">
    <source>
        <dbReference type="PROSITE" id="PS50928"/>
    </source>
</evidence>
<evidence type="ECO:0000256" key="1">
    <source>
        <dbReference type="ARBA" id="ARBA00004651"/>
    </source>
</evidence>
<feature type="transmembrane region" description="Helical" evidence="7">
    <location>
        <begin position="12"/>
        <end position="34"/>
    </location>
</feature>